<dbReference type="RefSeq" id="WP_078718143.1">
    <property type="nucleotide sequence ID" value="NZ_FUYC01000021.1"/>
</dbReference>
<name>A0A1T4Y043_9BACT</name>
<evidence type="ECO:0000313" key="3">
    <source>
        <dbReference type="Proteomes" id="UP000190027"/>
    </source>
</evidence>
<dbReference type="AlphaFoldDB" id="A0A1T4Y043"/>
<protein>
    <submittedName>
        <fullName evidence="2">Uncharacterized protein</fullName>
    </submittedName>
</protein>
<evidence type="ECO:0000256" key="1">
    <source>
        <dbReference type="SAM" id="MobiDB-lite"/>
    </source>
</evidence>
<proteinExistence type="predicted"/>
<keyword evidence="3" id="KW-1185">Reference proteome</keyword>
<gene>
    <name evidence="2" type="ORF">SAMN02745704_02602</name>
</gene>
<reference evidence="2 3" key="1">
    <citation type="submission" date="2017-02" db="EMBL/GenBank/DDBJ databases">
        <authorList>
            <person name="Peterson S.W."/>
        </authorList>
    </citation>
    <scope>NUCLEOTIDE SEQUENCE [LARGE SCALE GENOMIC DNA]</scope>
    <source>
        <strain evidence="2 3">DSM 16080</strain>
    </source>
</reference>
<accession>A0A1T4Y043</accession>
<feature type="region of interest" description="Disordered" evidence="1">
    <location>
        <begin position="47"/>
        <end position="71"/>
    </location>
</feature>
<sequence>MRQIPIHSSAQDIQDVFSSGGVPVFELTEEKSLDELMSEFGWVRQESPEAMPEGEDDVARVNPFGDPAGAW</sequence>
<dbReference type="OrthoDB" id="9895406at2"/>
<dbReference type="Proteomes" id="UP000190027">
    <property type="component" value="Unassembled WGS sequence"/>
</dbReference>
<organism evidence="2 3">
    <name type="scientific">Paucidesulfovibrio gracilis DSM 16080</name>
    <dbReference type="NCBI Taxonomy" id="1121449"/>
    <lineage>
        <taxon>Bacteria</taxon>
        <taxon>Pseudomonadati</taxon>
        <taxon>Thermodesulfobacteriota</taxon>
        <taxon>Desulfovibrionia</taxon>
        <taxon>Desulfovibrionales</taxon>
        <taxon>Desulfovibrionaceae</taxon>
        <taxon>Paucidesulfovibrio</taxon>
    </lineage>
</organism>
<dbReference type="EMBL" id="FUYC01000021">
    <property type="protein sequence ID" value="SKA94671.1"/>
    <property type="molecule type" value="Genomic_DNA"/>
</dbReference>
<evidence type="ECO:0000313" key="2">
    <source>
        <dbReference type="EMBL" id="SKA94671.1"/>
    </source>
</evidence>